<dbReference type="Pfam" id="PF10075">
    <property type="entry name" value="CSN8_PSD8_EIF3K"/>
    <property type="match status" value="1"/>
</dbReference>
<dbReference type="Pfam" id="PF03399">
    <property type="entry name" value="SAC3_GANP"/>
    <property type="match status" value="1"/>
</dbReference>
<protein>
    <submittedName>
        <fullName evidence="5">Thp3 protein</fullName>
    </submittedName>
</protein>
<keyword evidence="6" id="KW-1185">Reference proteome</keyword>
<dbReference type="GO" id="GO:0005634">
    <property type="term" value="C:nucleus"/>
    <property type="evidence" value="ECO:0007669"/>
    <property type="project" value="TreeGrafter"/>
</dbReference>
<feature type="domain" description="SAC3/GANP/THP3 conserved" evidence="3">
    <location>
        <begin position="183"/>
        <end position="296"/>
    </location>
</feature>
<dbReference type="PANTHER" id="PTHR12436">
    <property type="entry name" value="80 KDA MCM3-ASSOCIATED PROTEIN"/>
    <property type="match status" value="1"/>
</dbReference>
<name>A0AAV5QEK2_9ASCO</name>
<keyword evidence="1" id="KW-0175">Coiled coil</keyword>
<accession>A0AAV5QEK2</accession>
<dbReference type="PANTHER" id="PTHR12436:SF4">
    <property type="entry name" value="LEUKOCYTE RECEPTOR CLUSTER MEMBER 8"/>
    <property type="match status" value="1"/>
</dbReference>
<dbReference type="GeneID" id="90070834"/>
<feature type="region of interest" description="Disordered" evidence="2">
    <location>
        <begin position="109"/>
        <end position="145"/>
    </location>
</feature>
<proteinExistence type="predicted"/>
<evidence type="ECO:0000259" key="4">
    <source>
        <dbReference type="Pfam" id="PF10075"/>
    </source>
</evidence>
<dbReference type="Gene3D" id="1.25.40.990">
    <property type="match status" value="1"/>
</dbReference>
<dbReference type="InterPro" id="IPR005062">
    <property type="entry name" value="SAC3/GANP/THP3_conserved"/>
</dbReference>
<feature type="compositionally biased region" description="Basic and acidic residues" evidence="2">
    <location>
        <begin position="132"/>
        <end position="145"/>
    </location>
</feature>
<feature type="domain" description="CSN8/PSMD8/EIF3K" evidence="4">
    <location>
        <begin position="383"/>
        <end position="455"/>
    </location>
</feature>
<feature type="compositionally biased region" description="Low complexity" evidence="2">
    <location>
        <begin position="16"/>
        <end position="25"/>
    </location>
</feature>
<evidence type="ECO:0000313" key="6">
    <source>
        <dbReference type="Proteomes" id="UP001360560"/>
    </source>
</evidence>
<evidence type="ECO:0000313" key="5">
    <source>
        <dbReference type="EMBL" id="GMM32855.1"/>
    </source>
</evidence>
<evidence type="ECO:0000256" key="1">
    <source>
        <dbReference type="SAM" id="Coils"/>
    </source>
</evidence>
<feature type="region of interest" description="Disordered" evidence="2">
    <location>
        <begin position="1"/>
        <end position="31"/>
    </location>
</feature>
<reference evidence="5 6" key="1">
    <citation type="journal article" date="2023" name="Elife">
        <title>Identification of key yeast species and microbe-microbe interactions impacting larval growth of Drosophila in the wild.</title>
        <authorList>
            <person name="Mure A."/>
            <person name="Sugiura Y."/>
            <person name="Maeda R."/>
            <person name="Honda K."/>
            <person name="Sakurai N."/>
            <person name="Takahashi Y."/>
            <person name="Watada M."/>
            <person name="Katoh T."/>
            <person name="Gotoh A."/>
            <person name="Gotoh Y."/>
            <person name="Taniguchi I."/>
            <person name="Nakamura K."/>
            <person name="Hayashi T."/>
            <person name="Katayama T."/>
            <person name="Uemura T."/>
            <person name="Hattori Y."/>
        </authorList>
    </citation>
    <scope>NUCLEOTIDE SEQUENCE [LARGE SCALE GENOMIC DNA]</scope>
    <source>
        <strain evidence="5 6">SC-9</strain>
    </source>
</reference>
<evidence type="ECO:0000259" key="3">
    <source>
        <dbReference type="Pfam" id="PF03399"/>
    </source>
</evidence>
<organism evidence="5 6">
    <name type="scientific">Saccharomycopsis crataegensis</name>
    <dbReference type="NCBI Taxonomy" id="43959"/>
    <lineage>
        <taxon>Eukaryota</taxon>
        <taxon>Fungi</taxon>
        <taxon>Dikarya</taxon>
        <taxon>Ascomycota</taxon>
        <taxon>Saccharomycotina</taxon>
        <taxon>Saccharomycetes</taxon>
        <taxon>Saccharomycopsidaceae</taxon>
        <taxon>Saccharomycopsis</taxon>
    </lineage>
</organism>
<gene>
    <name evidence="5" type="ORF">DASC09_001800</name>
</gene>
<evidence type="ECO:0000256" key="2">
    <source>
        <dbReference type="SAM" id="MobiDB-lite"/>
    </source>
</evidence>
<sequence>MSHYNEVQPTKLSGTKNVNNSSSSKKTIEKAAGGGYPEALKRFSLDCFNRCDILKFDAAKKNKVKEELKSLIEQAMKEGKVLTNNWRLQKLPSFDASFPLNLVSNMPEYTANEKEQEVVTNKPNKKRPHQHSKNDYDSETRKRMRSERFQKELAHKEPQQRAKIETPASADDRLVGTCQTLEKRYYRLTSEAVPEKVRPPEVLEKALEFVLNKFNTNSAVKYNYVCDQLKSIRQDLTVQLIEDDFTVKVYETHAKIAIDNDDLGEFNQCQTRLQVLYNKEGVEGKNKLEFLSYRILYFILTNNQSEIFKTKLFELLEEPRGFSEKKRIIGGSEKKKGRANLPNMKLEKEKVARVKMRMNNVFIDYALRIFDALVINNYVGFYRNYSKIVKLNKSRTYNQAFDTFIKLMANILEKCRIRTLYTMSGVYRSLNLPAIEKQLKFDSPDQLDEYMVKKGLNHLVKTGRTSKGEVKILDFTNSQTKNRILAIYKKSYKVDIKGQI</sequence>
<feature type="compositionally biased region" description="Polar residues" evidence="2">
    <location>
        <begin position="1"/>
        <end position="15"/>
    </location>
</feature>
<dbReference type="AlphaFoldDB" id="A0AAV5QEK2"/>
<dbReference type="InterPro" id="IPR033464">
    <property type="entry name" value="CSN8_PSD8_EIF3K"/>
</dbReference>
<dbReference type="EMBL" id="BTFZ01000001">
    <property type="protein sequence ID" value="GMM32855.1"/>
    <property type="molecule type" value="Genomic_DNA"/>
</dbReference>
<dbReference type="InterPro" id="IPR045107">
    <property type="entry name" value="SAC3/GANP/THP3"/>
</dbReference>
<feature type="coiled-coil region" evidence="1">
    <location>
        <begin position="54"/>
        <end position="85"/>
    </location>
</feature>
<dbReference type="Proteomes" id="UP001360560">
    <property type="component" value="Unassembled WGS sequence"/>
</dbReference>
<comment type="caution">
    <text evidence="5">The sequence shown here is derived from an EMBL/GenBank/DDBJ whole genome shotgun (WGS) entry which is preliminary data.</text>
</comment>
<dbReference type="RefSeq" id="XP_064849855.1">
    <property type="nucleotide sequence ID" value="XM_064993783.1"/>
</dbReference>